<comment type="caution">
    <text evidence="7">The sequence shown here is derived from an EMBL/GenBank/DDBJ whole genome shotgun (WGS) entry which is preliminary data.</text>
</comment>
<dbReference type="EMBL" id="VIVR01000001">
    <property type="protein sequence ID" value="TWE17386.1"/>
    <property type="molecule type" value="Genomic_DNA"/>
</dbReference>
<keyword evidence="3 5" id="KW-0378">Hydrolase</keyword>
<sequence>MRAPAVNHRPENPLDTVGGLCHGDPMRNLRTVARTPRQAARTAVLDPDGAVFLLRSDNVEVGVHWTMPGGGLEAGESPAEGARRELWEETGWTDLEPGPLLCTWEHDFTWHGIPVRQHEHIFLGRGPGRGPVGDVSAVHTADKILGWRWWTPADLADENGDALWPPQLPQLLDSVREVWLGGAGSPAPVQPVDLGYVPNSTRPAGR</sequence>
<evidence type="ECO:0000256" key="3">
    <source>
        <dbReference type="ARBA" id="ARBA00022801"/>
    </source>
</evidence>
<evidence type="ECO:0000259" key="6">
    <source>
        <dbReference type="PROSITE" id="PS51462"/>
    </source>
</evidence>
<dbReference type="AlphaFoldDB" id="A0A561EP47"/>
<dbReference type="PANTHER" id="PTHR43046">
    <property type="entry name" value="GDP-MANNOSE MANNOSYL HYDROLASE"/>
    <property type="match status" value="1"/>
</dbReference>
<dbReference type="PROSITE" id="PS51462">
    <property type="entry name" value="NUDIX"/>
    <property type="match status" value="1"/>
</dbReference>
<evidence type="ECO:0000313" key="7">
    <source>
        <dbReference type="EMBL" id="TWE17386.1"/>
    </source>
</evidence>
<comment type="similarity">
    <text evidence="2 5">Belongs to the Nudix hydrolase family.</text>
</comment>
<evidence type="ECO:0000256" key="2">
    <source>
        <dbReference type="ARBA" id="ARBA00005582"/>
    </source>
</evidence>
<accession>A0A561EP47</accession>
<dbReference type="PANTHER" id="PTHR43046:SF12">
    <property type="entry name" value="GDP-MANNOSE MANNOSYL HYDROLASE"/>
    <property type="match status" value="1"/>
</dbReference>
<dbReference type="SUPFAM" id="SSF55811">
    <property type="entry name" value="Nudix"/>
    <property type="match status" value="1"/>
</dbReference>
<proteinExistence type="inferred from homology"/>
<dbReference type="Proteomes" id="UP000318416">
    <property type="component" value="Unassembled WGS sequence"/>
</dbReference>
<evidence type="ECO:0000256" key="1">
    <source>
        <dbReference type="ARBA" id="ARBA00001946"/>
    </source>
</evidence>
<dbReference type="InterPro" id="IPR015797">
    <property type="entry name" value="NUDIX_hydrolase-like_dom_sf"/>
</dbReference>
<dbReference type="GO" id="GO:0016787">
    <property type="term" value="F:hydrolase activity"/>
    <property type="evidence" value="ECO:0007669"/>
    <property type="project" value="UniProtKB-KW"/>
</dbReference>
<evidence type="ECO:0000313" key="8">
    <source>
        <dbReference type="Proteomes" id="UP000318416"/>
    </source>
</evidence>
<feature type="domain" description="Nudix hydrolase" evidence="6">
    <location>
        <begin position="35"/>
        <end position="172"/>
    </location>
</feature>
<dbReference type="CDD" id="cd04685">
    <property type="entry name" value="NUDIX_Hydrolase"/>
    <property type="match status" value="1"/>
</dbReference>
<dbReference type="InterPro" id="IPR020084">
    <property type="entry name" value="NUDIX_hydrolase_CS"/>
</dbReference>
<dbReference type="PROSITE" id="PS00893">
    <property type="entry name" value="NUDIX_BOX"/>
    <property type="match status" value="1"/>
</dbReference>
<protein>
    <submittedName>
        <fullName evidence="7">ADP-ribose pyrophosphatase YjhB (NUDIX family)</fullName>
    </submittedName>
</protein>
<organism evidence="7 8">
    <name type="scientific">Kitasatospora atroaurantiaca</name>
    <dbReference type="NCBI Taxonomy" id="285545"/>
    <lineage>
        <taxon>Bacteria</taxon>
        <taxon>Bacillati</taxon>
        <taxon>Actinomycetota</taxon>
        <taxon>Actinomycetes</taxon>
        <taxon>Kitasatosporales</taxon>
        <taxon>Streptomycetaceae</taxon>
        <taxon>Kitasatospora</taxon>
    </lineage>
</organism>
<dbReference type="PRINTS" id="PR00502">
    <property type="entry name" value="NUDIXFAMILY"/>
</dbReference>
<gene>
    <name evidence="7" type="ORF">FB465_2406</name>
</gene>
<dbReference type="InterPro" id="IPR000086">
    <property type="entry name" value="NUDIX_hydrolase_dom"/>
</dbReference>
<evidence type="ECO:0000256" key="4">
    <source>
        <dbReference type="ARBA" id="ARBA00022842"/>
    </source>
</evidence>
<name>A0A561EP47_9ACTN</name>
<keyword evidence="8" id="KW-1185">Reference proteome</keyword>
<comment type="cofactor">
    <cofactor evidence="1">
        <name>Mg(2+)</name>
        <dbReference type="ChEBI" id="CHEBI:18420"/>
    </cofactor>
</comment>
<dbReference type="InterPro" id="IPR020476">
    <property type="entry name" value="Nudix_hydrolase"/>
</dbReference>
<reference evidence="7 8" key="1">
    <citation type="submission" date="2019-06" db="EMBL/GenBank/DDBJ databases">
        <title>Sequencing the genomes of 1000 actinobacteria strains.</title>
        <authorList>
            <person name="Klenk H.-P."/>
        </authorList>
    </citation>
    <scope>NUCLEOTIDE SEQUENCE [LARGE SCALE GENOMIC DNA]</scope>
    <source>
        <strain evidence="7 8">DSM 41649</strain>
    </source>
</reference>
<keyword evidence="4" id="KW-0460">Magnesium</keyword>
<evidence type="ECO:0000256" key="5">
    <source>
        <dbReference type="RuleBase" id="RU003476"/>
    </source>
</evidence>
<dbReference type="Pfam" id="PF00293">
    <property type="entry name" value="NUDIX"/>
    <property type="match status" value="1"/>
</dbReference>
<dbReference type="Gene3D" id="3.90.79.10">
    <property type="entry name" value="Nucleoside Triphosphate Pyrophosphohydrolase"/>
    <property type="match status" value="1"/>
</dbReference>